<evidence type="ECO:0000313" key="1">
    <source>
        <dbReference type="EMBL" id="ADI65008.1"/>
    </source>
</evidence>
<dbReference type="AlphaFoldDB" id="D7E2I6"/>
<protein>
    <submittedName>
        <fullName evidence="1">Uncharacterized protein</fullName>
    </submittedName>
</protein>
<dbReference type="Proteomes" id="UP000001511">
    <property type="component" value="Chromosome"/>
</dbReference>
<name>D7E2I6_NOSA0</name>
<accession>D7E2I6</accession>
<sequence length="35" mass="4120">MSKKKKTNSPNHDQLELDLIFTALDYKDNKKNNQV</sequence>
<gene>
    <name evidence="1" type="ordered locus">Aazo_3340</name>
</gene>
<organism evidence="1 2">
    <name type="scientific">Nostoc azollae (strain 0708)</name>
    <name type="common">Anabaena azollae (strain 0708)</name>
    <dbReference type="NCBI Taxonomy" id="551115"/>
    <lineage>
        <taxon>Bacteria</taxon>
        <taxon>Bacillati</taxon>
        <taxon>Cyanobacteriota</taxon>
        <taxon>Cyanophyceae</taxon>
        <taxon>Nostocales</taxon>
        <taxon>Nostocaceae</taxon>
        <taxon>Trichormus</taxon>
    </lineage>
</organism>
<keyword evidence="2" id="KW-1185">Reference proteome</keyword>
<reference evidence="1 2" key="1">
    <citation type="journal article" date="2010" name="PLoS ONE">
        <title>Genome erosion in a nitrogen-fixing vertically transmitted endosymbiotic multicellular cyanobacterium.</title>
        <authorList>
            <person name="Ran L."/>
            <person name="Larsson J."/>
            <person name="Vigil-Stenman T."/>
            <person name="Nylander J.A."/>
            <person name="Ininbergs K."/>
            <person name="Zheng W.W."/>
            <person name="Lapidus A."/>
            <person name="Lowry S."/>
            <person name="Haselkorn R."/>
            <person name="Bergman B."/>
        </authorList>
    </citation>
    <scope>NUCLEOTIDE SEQUENCE [LARGE SCALE GENOMIC DNA]</scope>
    <source>
        <strain evidence="1 2">0708</strain>
    </source>
</reference>
<evidence type="ECO:0000313" key="2">
    <source>
        <dbReference type="Proteomes" id="UP000001511"/>
    </source>
</evidence>
<proteinExistence type="predicted"/>
<dbReference type="KEGG" id="naz:Aazo_3340"/>
<dbReference type="EMBL" id="CP002059">
    <property type="protein sequence ID" value="ADI65008.1"/>
    <property type="molecule type" value="Genomic_DNA"/>
</dbReference>
<dbReference type="HOGENOM" id="CLU_3366119_0_0_3"/>